<feature type="compositionally biased region" description="Polar residues" evidence="1">
    <location>
        <begin position="376"/>
        <end position="390"/>
    </location>
</feature>
<name>K1VLN0_TRIAC</name>
<feature type="region of interest" description="Disordered" evidence="1">
    <location>
        <begin position="370"/>
        <end position="441"/>
    </location>
</feature>
<gene>
    <name evidence="3" type="ORF">A1Q2_05555</name>
</gene>
<evidence type="ECO:0000259" key="2">
    <source>
        <dbReference type="PROSITE" id="PS50172"/>
    </source>
</evidence>
<evidence type="ECO:0000256" key="1">
    <source>
        <dbReference type="SAM" id="MobiDB-lite"/>
    </source>
</evidence>
<sequence length="441" mass="48420">MPSTGCGPRTPTDTGLEGAKGLPPRPSPYVRQNSTPSTAQSQPPTSNRRTWDHLRVTRPPPNNRRTSDPLATSSTFAQPLVPRPSLSVTSTQVPTKLPPPSPNYVPRQKPPPVQPVKMATMVDGFSQTEEKSSVDRGNQCSKSNTMSASVHADLIAATNVLRGTKFTVMAGTFNVPDLQLVSTYLRVVGSEDGPDPRTDYVLVPTVAQTNPDRSAAVIELLAQENSKWYRYPAVTYEWILEGVRLGSLQNTNSGDPDRHRIEAILEELVALEELHLSTRDELMNDEAERRLLVCQSMMVRLFRIMLPNTPMWRAMGAGVAPDVGVMTNEELVQSVELASHWKDPAPPACVPPEREEWTDNALDIFLGQESEESWDTDTNAVDNNIAGSSSNHREVSGMQIDSDGSEFRTVRFQTPTPSPFPLSNGQGSAQKPIVIDDSDDE</sequence>
<dbReference type="Proteomes" id="UP000006757">
    <property type="component" value="Unassembled WGS sequence"/>
</dbReference>
<dbReference type="EMBL" id="AMBO01000346">
    <property type="protein sequence ID" value="EKD00212.1"/>
    <property type="molecule type" value="Genomic_DNA"/>
</dbReference>
<accession>K1VLN0</accession>
<protein>
    <recommendedName>
        <fullName evidence="2">BRCT domain-containing protein</fullName>
    </recommendedName>
</protein>
<feature type="domain" description="BRCT" evidence="2">
    <location>
        <begin position="156"/>
        <end position="248"/>
    </location>
</feature>
<dbReference type="InterPro" id="IPR001357">
    <property type="entry name" value="BRCT_dom"/>
</dbReference>
<dbReference type="InParanoid" id="K1VLN0"/>
<proteinExistence type="predicted"/>
<comment type="caution">
    <text evidence="3">The sequence shown here is derived from an EMBL/GenBank/DDBJ whole genome shotgun (WGS) entry which is preliminary data.</text>
</comment>
<keyword evidence="4" id="KW-1185">Reference proteome</keyword>
<reference evidence="3 4" key="1">
    <citation type="journal article" date="2012" name="Eukaryot. Cell">
        <title>Genome sequence of the Trichosporon asahii environmental strain CBS 8904.</title>
        <authorList>
            <person name="Yang R.Y."/>
            <person name="Li H.T."/>
            <person name="Zhu H."/>
            <person name="Zhou G.P."/>
            <person name="Wang M."/>
            <person name="Wang L."/>
        </authorList>
    </citation>
    <scope>NUCLEOTIDE SEQUENCE [LARGE SCALE GENOMIC DNA]</scope>
    <source>
        <strain evidence="3 4">CBS 8904</strain>
    </source>
</reference>
<evidence type="ECO:0000313" key="4">
    <source>
        <dbReference type="Proteomes" id="UP000006757"/>
    </source>
</evidence>
<feature type="region of interest" description="Disordered" evidence="1">
    <location>
        <begin position="1"/>
        <end position="112"/>
    </location>
</feature>
<feature type="compositionally biased region" description="Pro residues" evidence="1">
    <location>
        <begin position="96"/>
        <end position="112"/>
    </location>
</feature>
<dbReference type="PROSITE" id="PS50172">
    <property type="entry name" value="BRCT"/>
    <property type="match status" value="1"/>
</dbReference>
<dbReference type="HOGENOM" id="CLU_601572_0_0_1"/>
<organism evidence="3 4">
    <name type="scientific">Trichosporon asahii var. asahii (strain CBS 8904)</name>
    <name type="common">Yeast</name>
    <dbReference type="NCBI Taxonomy" id="1220162"/>
    <lineage>
        <taxon>Eukaryota</taxon>
        <taxon>Fungi</taxon>
        <taxon>Dikarya</taxon>
        <taxon>Basidiomycota</taxon>
        <taxon>Agaricomycotina</taxon>
        <taxon>Tremellomycetes</taxon>
        <taxon>Trichosporonales</taxon>
        <taxon>Trichosporonaceae</taxon>
        <taxon>Trichosporon</taxon>
    </lineage>
</organism>
<feature type="compositionally biased region" description="Polar residues" evidence="1">
    <location>
        <begin position="30"/>
        <end position="48"/>
    </location>
</feature>
<evidence type="ECO:0000313" key="3">
    <source>
        <dbReference type="EMBL" id="EKD00212.1"/>
    </source>
</evidence>
<dbReference type="AlphaFoldDB" id="K1VLN0"/>
<feature type="compositionally biased region" description="Polar residues" evidence="1">
    <location>
        <begin position="411"/>
        <end position="429"/>
    </location>
</feature>